<evidence type="ECO:0000313" key="1">
    <source>
        <dbReference type="EMBL" id="AIE91144.1"/>
    </source>
</evidence>
<reference evidence="1" key="1">
    <citation type="journal article" date="2014" name="Genome Biol. Evol.">
        <title>Pangenome evidence for extensive interdomain horizontal transfer affecting lineage core and shell genes in uncultured planktonic thaumarchaeota and euryarchaeota.</title>
        <authorList>
            <person name="Deschamps P."/>
            <person name="Zivanovic Y."/>
            <person name="Moreira D."/>
            <person name="Rodriguez-Valera F."/>
            <person name="Lopez-Garcia P."/>
        </authorList>
    </citation>
    <scope>NUCLEOTIDE SEQUENCE</scope>
</reference>
<proteinExistence type="predicted"/>
<name>A0A075FIL0_9EURY</name>
<evidence type="ECO:0008006" key="2">
    <source>
        <dbReference type="Google" id="ProtNLM"/>
    </source>
</evidence>
<accession>A0A075FIL0</accession>
<dbReference type="AlphaFoldDB" id="A0A075FIL0"/>
<organism evidence="1">
    <name type="scientific">uncultured marine group II/III euryarchaeote AD1000_108_A02</name>
    <dbReference type="NCBI Taxonomy" id="1457715"/>
    <lineage>
        <taxon>Archaea</taxon>
        <taxon>Methanobacteriati</taxon>
        <taxon>Methanobacteriota</taxon>
        <taxon>environmental samples</taxon>
    </lineage>
</organism>
<dbReference type="EMBL" id="KF900329">
    <property type="protein sequence ID" value="AIE91144.1"/>
    <property type="molecule type" value="Genomic_DNA"/>
</dbReference>
<sequence>MDCFGPIAECRRNRYTEFDTSSAMPIARYWVVKTGGNEVTEDMVNVWKENFLDYAMQNGCLRGALVADEERIIAVTMWPDMTTLEAVVESDHYSVIGEAVGASWGAGGIDLSEDIEFVCNGDVLAMMVPGGM</sequence>
<protein>
    <recommendedName>
        <fullName evidence="2">ABM domain-containing protein</fullName>
    </recommendedName>
</protein>